<keyword evidence="5 9" id="KW-0812">Transmembrane</keyword>
<feature type="transmembrane region" description="Helical" evidence="9">
    <location>
        <begin position="340"/>
        <end position="363"/>
    </location>
</feature>
<evidence type="ECO:0000256" key="9">
    <source>
        <dbReference type="SAM" id="Phobius"/>
    </source>
</evidence>
<proteinExistence type="predicted"/>
<keyword evidence="7 8" id="KW-0472">Membrane</keyword>
<feature type="transmembrane region" description="Helical" evidence="9">
    <location>
        <begin position="170"/>
        <end position="190"/>
    </location>
</feature>
<dbReference type="AlphaFoldDB" id="A0A9W5TWK2"/>
<feature type="transmembrane region" description="Helical" evidence="9">
    <location>
        <begin position="126"/>
        <end position="149"/>
    </location>
</feature>
<dbReference type="GO" id="GO:1902815">
    <property type="term" value="P:N,N'-diacetylchitobiose import"/>
    <property type="evidence" value="ECO:0007669"/>
    <property type="project" value="TreeGrafter"/>
</dbReference>
<evidence type="ECO:0000256" key="5">
    <source>
        <dbReference type="ARBA" id="ARBA00022692"/>
    </source>
</evidence>
<feature type="transmembrane region" description="Helical" evidence="9">
    <location>
        <begin position="314"/>
        <end position="333"/>
    </location>
</feature>
<dbReference type="InterPro" id="IPR004501">
    <property type="entry name" value="PTS_EIIC_3"/>
</dbReference>
<comment type="caution">
    <text evidence="11">The sequence shown here is derived from an EMBL/GenBank/DDBJ whole genome shotgun (WGS) entry which is preliminary data.</text>
</comment>
<evidence type="ECO:0000256" key="7">
    <source>
        <dbReference type="ARBA" id="ARBA00023136"/>
    </source>
</evidence>
<keyword evidence="2 8" id="KW-0813">Transport</keyword>
<dbReference type="GO" id="GO:0008982">
    <property type="term" value="F:protein-N(PI)-phosphohistidine-sugar phosphotransferase activity"/>
    <property type="evidence" value="ECO:0007669"/>
    <property type="project" value="UniProtKB-UniRule"/>
</dbReference>
<evidence type="ECO:0000256" key="1">
    <source>
        <dbReference type="ARBA" id="ARBA00004651"/>
    </source>
</evidence>
<evidence type="ECO:0000256" key="2">
    <source>
        <dbReference type="ARBA" id="ARBA00022448"/>
    </source>
</evidence>
<organism evidence="11 12">
    <name type="scientific">Lentibacillus populi</name>
    <dbReference type="NCBI Taxonomy" id="1827502"/>
    <lineage>
        <taxon>Bacteria</taxon>
        <taxon>Bacillati</taxon>
        <taxon>Bacillota</taxon>
        <taxon>Bacilli</taxon>
        <taxon>Bacillales</taxon>
        <taxon>Bacillaceae</taxon>
        <taxon>Lentibacillus</taxon>
    </lineage>
</organism>
<reference evidence="11" key="2">
    <citation type="submission" date="2020-09" db="EMBL/GenBank/DDBJ databases">
        <authorList>
            <person name="Sun Q."/>
            <person name="Zhou Y."/>
        </authorList>
    </citation>
    <scope>NUCLEOTIDE SEQUENCE</scope>
    <source>
        <strain evidence="11">CGMCC 1.15454</strain>
    </source>
</reference>
<dbReference type="PANTHER" id="PTHR33989:SF4">
    <property type="entry name" value="PTS SYSTEM N,N'-DIACETYLCHITOBIOSE-SPECIFIC EIIC COMPONENT"/>
    <property type="match status" value="1"/>
</dbReference>
<dbReference type="PIRSF" id="PIRSF006351">
    <property type="entry name" value="PTS_EIIC-Cellobiose"/>
    <property type="match status" value="1"/>
</dbReference>
<feature type="transmembrane region" description="Helical" evidence="9">
    <location>
        <begin position="210"/>
        <end position="233"/>
    </location>
</feature>
<feature type="transmembrane region" description="Helical" evidence="9">
    <location>
        <begin position="31"/>
        <end position="51"/>
    </location>
</feature>
<keyword evidence="3 8" id="KW-1003">Cell membrane</keyword>
<dbReference type="GO" id="GO:0005886">
    <property type="term" value="C:plasma membrane"/>
    <property type="evidence" value="ECO:0007669"/>
    <property type="project" value="UniProtKB-SubCell"/>
</dbReference>
<accession>A0A9W5TWK2</accession>
<keyword evidence="12" id="KW-1185">Reference proteome</keyword>
<reference evidence="11" key="1">
    <citation type="journal article" date="2014" name="Int. J. Syst. Evol. Microbiol.">
        <title>Complete genome sequence of Corynebacterium casei LMG S-19264T (=DSM 44701T), isolated from a smear-ripened cheese.</title>
        <authorList>
            <consortium name="US DOE Joint Genome Institute (JGI-PGF)"/>
            <person name="Walter F."/>
            <person name="Albersmeier A."/>
            <person name="Kalinowski J."/>
            <person name="Ruckert C."/>
        </authorList>
    </citation>
    <scope>NUCLEOTIDE SEQUENCE</scope>
    <source>
        <strain evidence="11">CGMCC 1.15454</strain>
    </source>
</reference>
<protein>
    <recommendedName>
        <fullName evidence="8">Permease IIC component</fullName>
    </recommendedName>
</protein>
<dbReference type="InterPro" id="IPR004796">
    <property type="entry name" value="PTS_IIC_cello"/>
</dbReference>
<dbReference type="InterPro" id="IPR003352">
    <property type="entry name" value="PTS_EIIC"/>
</dbReference>
<comment type="function">
    <text evidence="8">The phosphoenolpyruvate-dependent sugar phosphotransferase system (PTS), a major carbohydrate active -transport system, catalyzes the phosphorylation of incoming sugar substrates concomitant with their translocation across the cell membrane.</text>
</comment>
<evidence type="ECO:0000256" key="4">
    <source>
        <dbReference type="ARBA" id="ARBA00022597"/>
    </source>
</evidence>
<dbReference type="Proteomes" id="UP000621492">
    <property type="component" value="Unassembled WGS sequence"/>
</dbReference>
<feature type="transmembrane region" description="Helical" evidence="9">
    <location>
        <begin position="267"/>
        <end position="289"/>
    </location>
</feature>
<feature type="transmembrane region" description="Helical" evidence="9">
    <location>
        <begin position="63"/>
        <end position="83"/>
    </location>
</feature>
<dbReference type="InterPro" id="IPR051088">
    <property type="entry name" value="PTS_Sugar-EIIC/EIIB"/>
</dbReference>
<feature type="transmembrane region" description="Helical" evidence="9">
    <location>
        <begin position="95"/>
        <end position="114"/>
    </location>
</feature>
<dbReference type="EMBL" id="BMJD01000009">
    <property type="protein sequence ID" value="GGB38894.1"/>
    <property type="molecule type" value="Genomic_DNA"/>
</dbReference>
<evidence type="ECO:0000313" key="11">
    <source>
        <dbReference type="EMBL" id="GGB38894.1"/>
    </source>
</evidence>
<evidence type="ECO:0000256" key="8">
    <source>
        <dbReference type="PIRNR" id="PIRNR006351"/>
    </source>
</evidence>
<dbReference type="RefSeq" id="WP_188724885.1">
    <property type="nucleotide sequence ID" value="NZ_BMJD01000009.1"/>
</dbReference>
<dbReference type="PANTHER" id="PTHR33989">
    <property type="match status" value="1"/>
</dbReference>
<sequence>MDKIMQFMTDKFTPIVNKITKNPWISAVQDAVMTILPLILVGSLVTVVSLLNNLFPNLPDFSLINSFSFGLIGLLVAFLIPYYVLERKGINNRKVIFGATSLALYLMLLSPVVTEDGNITFIFDRFGATGMFLSIVIGLVVAAVMNIASKKSFFSEDSVMPDFVKTWFDSLIPITVLMLIGWFISVPMNIDFFDVILKVFSPLTDIVQTYPGFVLSIFIPAFFYTFGISPWAIMPVIYPVYLSAIAENAQRVEQGLEPTNIAVQETVYAFTSMGGVGTTLALAIMMLIASRSNRLKAIGRATIVPSVFNINEPLMFGGPVVFNPFLMVPVWISSIVVPSIVYFIMKFGLVAIPAKTFLLWYAPYPLSSYLATQDWMAIIWAIVIFAVTFLIYFPFFKAYDLQELKEEKSEQN</sequence>
<evidence type="ECO:0000256" key="3">
    <source>
        <dbReference type="ARBA" id="ARBA00022475"/>
    </source>
</evidence>
<keyword evidence="4 8" id="KW-0762">Sugar transport</keyword>
<keyword evidence="6 9" id="KW-1133">Transmembrane helix</keyword>
<feature type="transmembrane region" description="Helical" evidence="9">
    <location>
        <begin position="375"/>
        <end position="395"/>
    </location>
</feature>
<evidence type="ECO:0000259" key="10">
    <source>
        <dbReference type="PROSITE" id="PS51105"/>
    </source>
</evidence>
<dbReference type="GO" id="GO:0009401">
    <property type="term" value="P:phosphoenolpyruvate-dependent sugar phosphotransferase system"/>
    <property type="evidence" value="ECO:0007669"/>
    <property type="project" value="InterPro"/>
</dbReference>
<feature type="domain" description="PTS EIIC type-3" evidence="10">
    <location>
        <begin position="8"/>
        <end position="395"/>
    </location>
</feature>
<evidence type="ECO:0000256" key="6">
    <source>
        <dbReference type="ARBA" id="ARBA00022989"/>
    </source>
</evidence>
<dbReference type="Pfam" id="PF02378">
    <property type="entry name" value="PTS_EIIC"/>
    <property type="match status" value="1"/>
</dbReference>
<comment type="subcellular location">
    <subcellularLocation>
        <location evidence="1">Cell membrane</location>
        <topology evidence="1">Multi-pass membrane protein</topology>
    </subcellularLocation>
</comment>
<gene>
    <name evidence="11" type="ORF">GCM10011409_15510</name>
</gene>
<dbReference type="PROSITE" id="PS51105">
    <property type="entry name" value="PTS_EIIC_TYPE_3"/>
    <property type="match status" value="1"/>
</dbReference>
<evidence type="ECO:0000313" key="12">
    <source>
        <dbReference type="Proteomes" id="UP000621492"/>
    </source>
</evidence>
<name>A0A9W5TWK2_9BACI</name>